<dbReference type="SUPFAM" id="SSF55248">
    <property type="entry name" value="PCD-like"/>
    <property type="match status" value="1"/>
</dbReference>
<dbReference type="Gene3D" id="3.10.180.10">
    <property type="entry name" value="2,3-Dihydroxybiphenyl 1,2-Dioxygenase, domain 1"/>
    <property type="match status" value="1"/>
</dbReference>
<feature type="domain" description="Glyoxalase-like" evidence="6">
    <location>
        <begin position="113"/>
        <end position="211"/>
    </location>
</feature>
<protein>
    <recommendedName>
        <fullName evidence="4">Putative pterin-4-alpha-carbinolamine dehydratase</fullName>
        <ecNumber evidence="3">4.2.1.96</ecNumber>
    </recommendedName>
</protein>
<evidence type="ECO:0000256" key="3">
    <source>
        <dbReference type="ARBA" id="ARBA00013252"/>
    </source>
</evidence>
<dbReference type="Pfam" id="PF18029">
    <property type="entry name" value="Glyoxalase_6"/>
    <property type="match status" value="1"/>
</dbReference>
<gene>
    <name evidence="7" type="ORF">AHIS1636_14130</name>
</gene>
<comment type="caution">
    <text evidence="7">The sequence shown here is derived from an EMBL/GenBank/DDBJ whole genome shotgun (WGS) entry which is preliminary data.</text>
</comment>
<dbReference type="PANTHER" id="PTHR12599:SF0">
    <property type="entry name" value="PTERIN-4-ALPHA-CARBINOLAMINE DEHYDRATASE"/>
    <property type="match status" value="1"/>
</dbReference>
<accession>A0ABQ5MSP1</accession>
<dbReference type="CDD" id="cd00488">
    <property type="entry name" value="PCD_DCoH"/>
    <property type="match status" value="1"/>
</dbReference>
<dbReference type="InterPro" id="IPR029068">
    <property type="entry name" value="Glyas_Bleomycin-R_OHBP_Dase"/>
</dbReference>
<dbReference type="Pfam" id="PF01329">
    <property type="entry name" value="Pterin_4a"/>
    <property type="match status" value="1"/>
</dbReference>
<dbReference type="InterPro" id="IPR001533">
    <property type="entry name" value="Pterin_deHydtase"/>
</dbReference>
<dbReference type="Gene3D" id="3.30.1360.20">
    <property type="entry name" value="Transcriptional coactivator/pterin dehydratase"/>
    <property type="match status" value="1"/>
</dbReference>
<dbReference type="RefSeq" id="WP_264795109.1">
    <property type="nucleotide sequence ID" value="NZ_BRVS01000005.1"/>
</dbReference>
<evidence type="ECO:0000256" key="2">
    <source>
        <dbReference type="ARBA" id="ARBA00006472"/>
    </source>
</evidence>
<evidence type="ECO:0000256" key="5">
    <source>
        <dbReference type="ARBA" id="ARBA00023239"/>
    </source>
</evidence>
<keyword evidence="8" id="KW-1185">Reference proteome</keyword>
<dbReference type="PANTHER" id="PTHR12599">
    <property type="entry name" value="PTERIN-4-ALPHA-CARBINOLAMINE DEHYDRATASE"/>
    <property type="match status" value="1"/>
</dbReference>
<evidence type="ECO:0000313" key="7">
    <source>
        <dbReference type="EMBL" id="GLB66974.1"/>
    </source>
</evidence>
<evidence type="ECO:0000256" key="4">
    <source>
        <dbReference type="ARBA" id="ARBA00021735"/>
    </source>
</evidence>
<comment type="similarity">
    <text evidence="2">Belongs to the pterin-4-alpha-carbinolamine dehydratase family.</text>
</comment>
<keyword evidence="5" id="KW-0456">Lyase</keyword>
<dbReference type="InterPro" id="IPR041581">
    <property type="entry name" value="Glyoxalase_6"/>
</dbReference>
<dbReference type="EMBL" id="BRVS01000005">
    <property type="protein sequence ID" value="GLB66974.1"/>
    <property type="molecule type" value="Genomic_DNA"/>
</dbReference>
<dbReference type="InterPro" id="IPR036428">
    <property type="entry name" value="PCD_sf"/>
</dbReference>
<evidence type="ECO:0000313" key="8">
    <source>
        <dbReference type="Proteomes" id="UP001209654"/>
    </source>
</evidence>
<dbReference type="Proteomes" id="UP001209654">
    <property type="component" value="Unassembled WGS sequence"/>
</dbReference>
<sequence>MSAHDILDRTQIDQQLRTLPHWRYRQGGLVTVYKLENGRAALDFIAAAGDLAEESNHHPDLDWRYDRVFLRLTSHDAGGEVTTRDISAAASLSELAERLGADARPQEYRSFALAADTRHPEQISGLWKTALGYKEGWQGELVDPFGRGPNVWFQQTGTPAESRLHLDVYYPLSDIGPVVAAAADAGGVLDDAHAPSWTIATDADGNRICLCTEHPDNENGPEGA</sequence>
<comment type="catalytic activity">
    <reaction evidence="1">
        <text>(4aS,6R)-4a-hydroxy-L-erythro-5,6,7,8-tetrahydrobiopterin = (6R)-L-erythro-6,7-dihydrobiopterin + H2O</text>
        <dbReference type="Rhea" id="RHEA:11920"/>
        <dbReference type="ChEBI" id="CHEBI:15377"/>
        <dbReference type="ChEBI" id="CHEBI:15642"/>
        <dbReference type="ChEBI" id="CHEBI:43120"/>
        <dbReference type="EC" id="4.2.1.96"/>
    </reaction>
</comment>
<evidence type="ECO:0000259" key="6">
    <source>
        <dbReference type="Pfam" id="PF18029"/>
    </source>
</evidence>
<evidence type="ECO:0000256" key="1">
    <source>
        <dbReference type="ARBA" id="ARBA00001554"/>
    </source>
</evidence>
<reference evidence="7 8" key="1">
    <citation type="journal article" date="2023" name="Int. J. Syst. Evol. Microbiol.">
        <title>Arthrobacter mangrovi sp. nov., an actinobacterium isolated from the rhizosphere of a mangrove.</title>
        <authorList>
            <person name="Hamada M."/>
            <person name="Saitou S."/>
            <person name="Enomoto N."/>
            <person name="Nanri K."/>
            <person name="Hidaka K."/>
            <person name="Miura T."/>
            <person name="Tamura T."/>
        </authorList>
    </citation>
    <scope>NUCLEOTIDE SEQUENCE [LARGE SCALE GENOMIC DNA]</scope>
    <source>
        <strain evidence="7 8">NBRC 112813</strain>
    </source>
</reference>
<proteinExistence type="inferred from homology"/>
<dbReference type="EC" id="4.2.1.96" evidence="3"/>
<name>A0ABQ5MSP1_9MICC</name>
<organism evidence="7 8">
    <name type="scientific">Arthrobacter mangrovi</name>
    <dbReference type="NCBI Taxonomy" id="2966350"/>
    <lineage>
        <taxon>Bacteria</taxon>
        <taxon>Bacillati</taxon>
        <taxon>Actinomycetota</taxon>
        <taxon>Actinomycetes</taxon>
        <taxon>Micrococcales</taxon>
        <taxon>Micrococcaceae</taxon>
        <taxon>Arthrobacter</taxon>
    </lineage>
</organism>